<comment type="similarity">
    <text evidence="1">Belongs to the Skp family.</text>
</comment>
<keyword evidence="2 3" id="KW-0732">Signal</keyword>
<dbReference type="RefSeq" id="WP_150033253.1">
    <property type="nucleotide sequence ID" value="NZ_VWSH01000003.1"/>
</dbReference>
<feature type="signal peptide" evidence="3">
    <location>
        <begin position="1"/>
        <end position="20"/>
    </location>
</feature>
<evidence type="ECO:0000313" key="5">
    <source>
        <dbReference type="Proteomes" id="UP000323632"/>
    </source>
</evidence>
<gene>
    <name evidence="4" type="ORF">F0919_13270</name>
</gene>
<comment type="caution">
    <text evidence="4">The sequence shown here is derived from an EMBL/GenBank/DDBJ whole genome shotgun (WGS) entry which is preliminary data.</text>
</comment>
<dbReference type="Pfam" id="PF03938">
    <property type="entry name" value="OmpH"/>
    <property type="match status" value="1"/>
</dbReference>
<name>A0A5M6CEL1_9BACT</name>
<dbReference type="InterPro" id="IPR005632">
    <property type="entry name" value="Chaperone_Skp"/>
</dbReference>
<dbReference type="SUPFAM" id="SSF111384">
    <property type="entry name" value="OmpH-like"/>
    <property type="match status" value="1"/>
</dbReference>
<sequence>MKKIIFLLAIGMTIGFGVSAQSAKKTGYVNSQELLTNMPEARKADSLLAKYKKDLADQYKTMTDELTAKYAAYQKDAPTMSDAVKEVKEKELNDMQNRIQDFQQGAEEKIGKKNQELFKPIFDKAQTAIKAVGTEGGYDYIFEGGQLLYAKDAENILPQVKAKLGIK</sequence>
<dbReference type="GO" id="GO:0051082">
    <property type="term" value="F:unfolded protein binding"/>
    <property type="evidence" value="ECO:0007669"/>
    <property type="project" value="InterPro"/>
</dbReference>
<dbReference type="SMART" id="SM00935">
    <property type="entry name" value="OmpH"/>
    <property type="match status" value="1"/>
</dbReference>
<proteinExistence type="inferred from homology"/>
<feature type="chain" id="PRO_5024419446" evidence="3">
    <location>
        <begin position="21"/>
        <end position="167"/>
    </location>
</feature>
<accession>A0A5M6CEL1</accession>
<keyword evidence="5" id="KW-1185">Reference proteome</keyword>
<evidence type="ECO:0000256" key="2">
    <source>
        <dbReference type="ARBA" id="ARBA00022729"/>
    </source>
</evidence>
<dbReference type="InterPro" id="IPR024930">
    <property type="entry name" value="Skp_dom_sf"/>
</dbReference>
<dbReference type="Gene3D" id="3.30.910.20">
    <property type="entry name" value="Skp domain"/>
    <property type="match status" value="1"/>
</dbReference>
<dbReference type="PANTHER" id="PTHR35089">
    <property type="entry name" value="CHAPERONE PROTEIN SKP"/>
    <property type="match status" value="1"/>
</dbReference>
<dbReference type="EMBL" id="VWSH01000003">
    <property type="protein sequence ID" value="KAA5533506.1"/>
    <property type="molecule type" value="Genomic_DNA"/>
</dbReference>
<dbReference type="AlphaFoldDB" id="A0A5M6CEL1"/>
<reference evidence="4 5" key="1">
    <citation type="submission" date="2019-09" db="EMBL/GenBank/DDBJ databases">
        <title>Genome sequence and assembly of Taibaiella sp.</title>
        <authorList>
            <person name="Chhetri G."/>
        </authorList>
    </citation>
    <scope>NUCLEOTIDE SEQUENCE [LARGE SCALE GENOMIC DNA]</scope>
    <source>
        <strain evidence="4 5">KVB11</strain>
    </source>
</reference>
<evidence type="ECO:0000256" key="1">
    <source>
        <dbReference type="ARBA" id="ARBA00009091"/>
    </source>
</evidence>
<evidence type="ECO:0000256" key="3">
    <source>
        <dbReference type="SAM" id="SignalP"/>
    </source>
</evidence>
<dbReference type="Proteomes" id="UP000323632">
    <property type="component" value="Unassembled WGS sequence"/>
</dbReference>
<evidence type="ECO:0000313" key="4">
    <source>
        <dbReference type="EMBL" id="KAA5533506.1"/>
    </source>
</evidence>
<dbReference type="PANTHER" id="PTHR35089:SF1">
    <property type="entry name" value="CHAPERONE PROTEIN SKP"/>
    <property type="match status" value="1"/>
</dbReference>
<protein>
    <submittedName>
        <fullName evidence="4">OmpH family outer membrane protein</fullName>
    </submittedName>
</protein>
<organism evidence="4 5">
    <name type="scientific">Taibaiella lutea</name>
    <dbReference type="NCBI Taxonomy" id="2608001"/>
    <lineage>
        <taxon>Bacteria</taxon>
        <taxon>Pseudomonadati</taxon>
        <taxon>Bacteroidota</taxon>
        <taxon>Chitinophagia</taxon>
        <taxon>Chitinophagales</taxon>
        <taxon>Chitinophagaceae</taxon>
        <taxon>Taibaiella</taxon>
    </lineage>
</organism>
<dbReference type="GO" id="GO:0050821">
    <property type="term" value="P:protein stabilization"/>
    <property type="evidence" value="ECO:0007669"/>
    <property type="project" value="TreeGrafter"/>
</dbReference>
<dbReference type="GO" id="GO:0005829">
    <property type="term" value="C:cytosol"/>
    <property type="evidence" value="ECO:0007669"/>
    <property type="project" value="TreeGrafter"/>
</dbReference>